<dbReference type="Proteomes" id="UP000000707">
    <property type="component" value="Unassembled WGS sequence"/>
</dbReference>
<dbReference type="eggNOG" id="ENOG502RMGE">
    <property type="taxonomic scope" value="Eukaryota"/>
</dbReference>
<keyword evidence="3" id="KW-1185">Reference proteome</keyword>
<evidence type="ECO:0000313" key="3">
    <source>
        <dbReference type="Proteomes" id="UP000000707"/>
    </source>
</evidence>
<organism evidence="3">
    <name type="scientific">Candida tenuis (strain ATCC 10573 / BCRC 21748 / CBS 615 / JCM 9827 / NBRC 10315 / NRRL Y-1498 / VKM Y-70)</name>
    <name type="common">Yeast</name>
    <name type="synonym">Yamadazyma tenuis</name>
    <dbReference type="NCBI Taxonomy" id="590646"/>
    <lineage>
        <taxon>Eukaryota</taxon>
        <taxon>Fungi</taxon>
        <taxon>Dikarya</taxon>
        <taxon>Ascomycota</taxon>
        <taxon>Saccharomycotina</taxon>
        <taxon>Pichiomycetes</taxon>
        <taxon>Debaryomycetaceae</taxon>
        <taxon>Yamadazyma</taxon>
    </lineage>
</organism>
<evidence type="ECO:0000313" key="2">
    <source>
        <dbReference type="EMBL" id="EGV65795.1"/>
    </source>
</evidence>
<reference evidence="2 3" key="1">
    <citation type="journal article" date="2011" name="Proc. Natl. Acad. Sci. U.S.A.">
        <title>Comparative genomics of xylose-fermenting fungi for enhanced biofuel production.</title>
        <authorList>
            <person name="Wohlbach D.J."/>
            <person name="Kuo A."/>
            <person name="Sato T.K."/>
            <person name="Potts K.M."/>
            <person name="Salamov A.A."/>
            <person name="LaButti K.M."/>
            <person name="Sun H."/>
            <person name="Clum A."/>
            <person name="Pangilinan J.L."/>
            <person name="Lindquist E.A."/>
            <person name="Lucas S."/>
            <person name="Lapidus A."/>
            <person name="Jin M."/>
            <person name="Gunawan C."/>
            <person name="Balan V."/>
            <person name="Dale B.E."/>
            <person name="Jeffries T.W."/>
            <person name="Zinkel R."/>
            <person name="Barry K.W."/>
            <person name="Grigoriev I.V."/>
            <person name="Gasch A.P."/>
        </authorList>
    </citation>
    <scope>NUCLEOTIDE SEQUENCE [LARGE SCALE GENOMIC DNA]</scope>
    <source>
        <strain evidence="3">ATCC 10573 / BCRC 21748 / CBS 615 / JCM 9827 / NBRC 10315 / NRRL Y-1498 / VKM Y-70</strain>
    </source>
</reference>
<keyword evidence="1" id="KW-0175">Coiled coil</keyword>
<dbReference type="AlphaFoldDB" id="G3AY93"/>
<dbReference type="EMBL" id="GL996512">
    <property type="protein sequence ID" value="EGV65795.1"/>
    <property type="molecule type" value="Genomic_DNA"/>
</dbReference>
<sequence length="253" mass="29807">MMMKSIFGSKSFYEQERDKIKEDLKLPLLELVLEYLPHVQESIKEQEDSWELIAIKLNDHRFVDAIRGGTSSHPKGSKTKNNSREFNLSELPMLSGVFVKELFESIMREFEDGVPQYNWNHRIYRTRVVVPADGHQDGSIYYAFNFPVKEAYSQREDLICTELFYLKGIDVETKAKISKDKLIRRITEQESEKTLRIAEDLNQARISTNDKRLEACIEELKKKDLRIETLDRENKRLMELNQTLLEELNELRS</sequence>
<dbReference type="GeneID" id="18246625"/>
<gene>
    <name evidence="2" type="ORF">CANTEDRAFT_112665</name>
</gene>
<accession>G3AY93</accession>
<evidence type="ECO:0000256" key="1">
    <source>
        <dbReference type="SAM" id="Coils"/>
    </source>
</evidence>
<proteinExistence type="predicted"/>
<dbReference type="OrthoDB" id="4026428at2759"/>
<dbReference type="HOGENOM" id="CLU_1154065_0_0_1"/>
<name>G3AY93_CANTC</name>
<dbReference type="KEGG" id="cten:18246625"/>
<protein>
    <submittedName>
        <fullName evidence="2">Uncharacterized protein</fullName>
    </submittedName>
</protein>
<feature type="coiled-coil region" evidence="1">
    <location>
        <begin position="213"/>
        <end position="250"/>
    </location>
</feature>